<organism evidence="3 4">
    <name type="scientific">Cupriavidus basilensis</name>
    <dbReference type="NCBI Taxonomy" id="68895"/>
    <lineage>
        <taxon>Bacteria</taxon>
        <taxon>Pseudomonadati</taxon>
        <taxon>Pseudomonadota</taxon>
        <taxon>Betaproteobacteria</taxon>
        <taxon>Burkholderiales</taxon>
        <taxon>Burkholderiaceae</taxon>
        <taxon>Cupriavidus</taxon>
    </lineage>
</organism>
<evidence type="ECO:0000256" key="1">
    <source>
        <dbReference type="ARBA" id="ARBA00022801"/>
    </source>
</evidence>
<dbReference type="EMBL" id="CP010537">
    <property type="protein sequence ID" value="AJG24309.1"/>
    <property type="molecule type" value="Genomic_DNA"/>
</dbReference>
<dbReference type="PANTHER" id="PTHR43540:SF14">
    <property type="entry name" value="ISOCHORISMATASE"/>
    <property type="match status" value="1"/>
</dbReference>
<dbReference type="Pfam" id="PF00857">
    <property type="entry name" value="Isochorismatase"/>
    <property type="match status" value="1"/>
</dbReference>
<dbReference type="Proteomes" id="UP000031843">
    <property type="component" value="Chromosome secondary"/>
</dbReference>
<dbReference type="SUPFAM" id="SSF52499">
    <property type="entry name" value="Isochorismatase-like hydrolases"/>
    <property type="match status" value="1"/>
</dbReference>
<dbReference type="OrthoDB" id="1157330at2"/>
<gene>
    <name evidence="3" type="ORF">RR42_s2728</name>
</gene>
<evidence type="ECO:0000259" key="2">
    <source>
        <dbReference type="Pfam" id="PF00857"/>
    </source>
</evidence>
<dbReference type="KEGG" id="cbw:RR42_s2728"/>
<dbReference type="InterPro" id="IPR050272">
    <property type="entry name" value="Isochorismatase-like_hydrls"/>
</dbReference>
<dbReference type="InterPro" id="IPR000868">
    <property type="entry name" value="Isochorismatase-like_dom"/>
</dbReference>
<keyword evidence="1 3" id="KW-0378">Hydrolase</keyword>
<protein>
    <submittedName>
        <fullName evidence="3">Isochorismatase</fullName>
        <ecNumber evidence="3">3.3.2.1</ecNumber>
    </submittedName>
</protein>
<dbReference type="STRING" id="68895.RR42_s2728"/>
<dbReference type="GO" id="GO:0008908">
    <property type="term" value="F:isochorismatase activity"/>
    <property type="evidence" value="ECO:0007669"/>
    <property type="project" value="UniProtKB-EC"/>
</dbReference>
<evidence type="ECO:0000313" key="3">
    <source>
        <dbReference type="EMBL" id="AJG24309.1"/>
    </source>
</evidence>
<evidence type="ECO:0000313" key="4">
    <source>
        <dbReference type="Proteomes" id="UP000031843"/>
    </source>
</evidence>
<feature type="domain" description="Isochorismatase-like" evidence="2">
    <location>
        <begin position="3"/>
        <end position="150"/>
    </location>
</feature>
<dbReference type="Gene3D" id="3.40.50.850">
    <property type="entry name" value="Isochorismatase-like"/>
    <property type="match status" value="1"/>
</dbReference>
<proteinExistence type="predicted"/>
<dbReference type="CDD" id="cd01014">
    <property type="entry name" value="nicotinamidase_related"/>
    <property type="match status" value="1"/>
</dbReference>
<sequence>MQTALIVIDVQRGLFDDAPRPGDADAVLGRINGLAARARAAGVPVVFVQHEQAGSALSFGSPGWELERTLVAAPDDHRVRKTTPDSFLHTELAALLDRLRAKHLVICGYATEFCVDTTVRRAAGLGYSITLAADAHTTHDKPHASAELIRRHHNATLPAITSFGRPIRALASEVIGFGGGAAGG</sequence>
<keyword evidence="4" id="KW-1185">Reference proteome</keyword>
<dbReference type="EC" id="3.3.2.1" evidence="3"/>
<dbReference type="InterPro" id="IPR036380">
    <property type="entry name" value="Isochorismatase-like_sf"/>
</dbReference>
<accession>A0A0C4YQM0</accession>
<name>A0A0C4YQM0_9BURK</name>
<dbReference type="AlphaFoldDB" id="A0A0C4YQM0"/>
<dbReference type="RefSeq" id="WP_043356401.1">
    <property type="nucleotide sequence ID" value="NZ_CP010537.1"/>
</dbReference>
<dbReference type="PANTHER" id="PTHR43540">
    <property type="entry name" value="PEROXYUREIDOACRYLATE/UREIDOACRYLATE AMIDOHYDROLASE-RELATED"/>
    <property type="match status" value="1"/>
</dbReference>
<reference evidence="3 4" key="1">
    <citation type="journal article" date="2015" name="Genome Announc.">
        <title>Complete Genome Sequence of Cupriavidus basilensis 4G11, Isolated from the Oak Ridge Field Research Center Site.</title>
        <authorList>
            <person name="Ray J."/>
            <person name="Waters R.J."/>
            <person name="Skerker J.M."/>
            <person name="Kuehl J.V."/>
            <person name="Price M.N."/>
            <person name="Huang J."/>
            <person name="Chakraborty R."/>
            <person name="Arkin A.P."/>
            <person name="Deutschbauer A."/>
        </authorList>
    </citation>
    <scope>NUCLEOTIDE SEQUENCE [LARGE SCALE GENOMIC DNA]</scope>
    <source>
        <strain evidence="3">4G11</strain>
    </source>
</reference>